<dbReference type="EMBL" id="JACEIK010000002">
    <property type="protein sequence ID" value="MCD7445887.1"/>
    <property type="molecule type" value="Genomic_DNA"/>
</dbReference>
<proteinExistence type="predicted"/>
<dbReference type="PANTHER" id="PTHR47553:SF1">
    <property type="entry name" value="RING_FYVE_PHD ZINC FINGER SUPERFAMILY PROTEIN"/>
    <property type="match status" value="1"/>
</dbReference>
<name>A0ABS8RG37_DATST</name>
<sequence>MGKKRQKAADVLTKEHKVAPKNIDAGDEEAEVTDQDLHDPTYLSLLNNLGWQDDEKANVPSASFQGKNNVSHLSESLTKEATTGVSQPNDKHLSCEGKAGTEEADAEFELAKAIESQLEEVSSQDTMKSSDPTAESAEDVSVEDFLDPQLFSALKAIGIADTTIVSCGPERQETRKPITGNTDKAGTIASQILERPEEPKLSEARVSDESS</sequence>
<feature type="region of interest" description="Disordered" evidence="1">
    <location>
        <begin position="166"/>
        <end position="211"/>
    </location>
</feature>
<feature type="compositionally biased region" description="Polar residues" evidence="1">
    <location>
        <begin position="179"/>
        <end position="190"/>
    </location>
</feature>
<feature type="compositionally biased region" description="Acidic residues" evidence="1">
    <location>
        <begin position="25"/>
        <end position="34"/>
    </location>
</feature>
<keyword evidence="3" id="KW-1185">Reference proteome</keyword>
<feature type="compositionally biased region" description="Basic and acidic residues" evidence="1">
    <location>
        <begin position="194"/>
        <end position="211"/>
    </location>
</feature>
<evidence type="ECO:0000313" key="2">
    <source>
        <dbReference type="EMBL" id="MCD7445887.1"/>
    </source>
</evidence>
<gene>
    <name evidence="2" type="ORF">HAX54_015612</name>
</gene>
<protein>
    <submittedName>
        <fullName evidence="2">Uncharacterized protein</fullName>
    </submittedName>
</protein>
<accession>A0ABS8RG37</accession>
<feature type="region of interest" description="Disordered" evidence="1">
    <location>
        <begin position="1"/>
        <end position="36"/>
    </location>
</feature>
<feature type="region of interest" description="Disordered" evidence="1">
    <location>
        <begin position="56"/>
        <end position="141"/>
    </location>
</feature>
<feature type="compositionally biased region" description="Polar residues" evidence="1">
    <location>
        <begin position="60"/>
        <end position="88"/>
    </location>
</feature>
<evidence type="ECO:0000256" key="1">
    <source>
        <dbReference type="SAM" id="MobiDB-lite"/>
    </source>
</evidence>
<comment type="caution">
    <text evidence="2">The sequence shown here is derived from an EMBL/GenBank/DDBJ whole genome shotgun (WGS) entry which is preliminary data.</text>
</comment>
<feature type="compositionally biased region" description="Polar residues" evidence="1">
    <location>
        <begin position="119"/>
        <end position="133"/>
    </location>
</feature>
<reference evidence="2 3" key="1">
    <citation type="journal article" date="2021" name="BMC Genomics">
        <title>Datura genome reveals duplications of psychoactive alkaloid biosynthetic genes and high mutation rate following tissue culture.</title>
        <authorList>
            <person name="Rajewski A."/>
            <person name="Carter-House D."/>
            <person name="Stajich J."/>
            <person name="Litt A."/>
        </authorList>
    </citation>
    <scope>NUCLEOTIDE SEQUENCE [LARGE SCALE GENOMIC DNA]</scope>
    <source>
        <strain evidence="2">AR-01</strain>
    </source>
</reference>
<feature type="compositionally biased region" description="Basic and acidic residues" evidence="1">
    <location>
        <begin position="89"/>
        <end position="101"/>
    </location>
</feature>
<organism evidence="2 3">
    <name type="scientific">Datura stramonium</name>
    <name type="common">Jimsonweed</name>
    <name type="synonym">Common thornapple</name>
    <dbReference type="NCBI Taxonomy" id="4076"/>
    <lineage>
        <taxon>Eukaryota</taxon>
        <taxon>Viridiplantae</taxon>
        <taxon>Streptophyta</taxon>
        <taxon>Embryophyta</taxon>
        <taxon>Tracheophyta</taxon>
        <taxon>Spermatophyta</taxon>
        <taxon>Magnoliopsida</taxon>
        <taxon>eudicotyledons</taxon>
        <taxon>Gunneridae</taxon>
        <taxon>Pentapetalae</taxon>
        <taxon>asterids</taxon>
        <taxon>lamiids</taxon>
        <taxon>Solanales</taxon>
        <taxon>Solanaceae</taxon>
        <taxon>Solanoideae</taxon>
        <taxon>Datureae</taxon>
        <taxon>Datura</taxon>
    </lineage>
</organism>
<evidence type="ECO:0000313" key="3">
    <source>
        <dbReference type="Proteomes" id="UP000823775"/>
    </source>
</evidence>
<dbReference type="Proteomes" id="UP000823775">
    <property type="component" value="Unassembled WGS sequence"/>
</dbReference>
<dbReference type="PANTHER" id="PTHR47553">
    <property type="entry name" value="MYOSIN-11"/>
    <property type="match status" value="1"/>
</dbReference>